<keyword evidence="3" id="KW-1185">Reference proteome</keyword>
<protein>
    <submittedName>
        <fullName evidence="2">Uncharacterized protein</fullName>
    </submittedName>
</protein>
<proteinExistence type="predicted"/>
<evidence type="ECO:0000256" key="1">
    <source>
        <dbReference type="SAM" id="MobiDB-lite"/>
    </source>
</evidence>
<organism evidence="2 3">
    <name type="scientific">Sphaerobolus stellatus (strain SS14)</name>
    <dbReference type="NCBI Taxonomy" id="990650"/>
    <lineage>
        <taxon>Eukaryota</taxon>
        <taxon>Fungi</taxon>
        <taxon>Dikarya</taxon>
        <taxon>Basidiomycota</taxon>
        <taxon>Agaricomycotina</taxon>
        <taxon>Agaricomycetes</taxon>
        <taxon>Phallomycetidae</taxon>
        <taxon>Geastrales</taxon>
        <taxon>Sphaerobolaceae</taxon>
        <taxon>Sphaerobolus</taxon>
    </lineage>
</organism>
<dbReference type="Proteomes" id="UP000054279">
    <property type="component" value="Unassembled WGS sequence"/>
</dbReference>
<feature type="non-terminal residue" evidence="2">
    <location>
        <position position="170"/>
    </location>
</feature>
<name>A0A0C9U7V8_SPHS4</name>
<feature type="compositionally biased region" description="Low complexity" evidence="1">
    <location>
        <begin position="110"/>
        <end position="121"/>
    </location>
</feature>
<feature type="compositionally biased region" description="Basic residues" evidence="1">
    <location>
        <begin position="1"/>
        <end position="13"/>
    </location>
</feature>
<dbReference type="HOGENOM" id="CLU_1574515_0_0_1"/>
<dbReference type="EMBL" id="KN837262">
    <property type="protein sequence ID" value="KIJ30434.1"/>
    <property type="molecule type" value="Genomic_DNA"/>
</dbReference>
<sequence>MPPKRKKATKKRKEATIATEQAPRRSARQRRAPVQFVPGVNPGPAPDNNPPNGQQQQPPPPPPDLEPQPQQPQQPPPGPAPQPVPQQPDNQQPDQIDLDLNGLNPPPGIQDQEPNQLLENNNEDVGNAADAARIAAFRDNLPNDLILQMMEGNIPQRNPIQSEFVSTIKF</sequence>
<feature type="compositionally biased region" description="Pro residues" evidence="1">
    <location>
        <begin position="57"/>
        <end position="86"/>
    </location>
</feature>
<gene>
    <name evidence="2" type="ORF">M422DRAFT_36563</name>
</gene>
<dbReference type="AlphaFoldDB" id="A0A0C9U7V8"/>
<accession>A0A0C9U7V8</accession>
<evidence type="ECO:0000313" key="2">
    <source>
        <dbReference type="EMBL" id="KIJ30434.1"/>
    </source>
</evidence>
<feature type="region of interest" description="Disordered" evidence="1">
    <location>
        <begin position="1"/>
        <end position="121"/>
    </location>
</feature>
<reference evidence="2 3" key="1">
    <citation type="submission" date="2014-06" db="EMBL/GenBank/DDBJ databases">
        <title>Evolutionary Origins and Diversification of the Mycorrhizal Mutualists.</title>
        <authorList>
            <consortium name="DOE Joint Genome Institute"/>
            <consortium name="Mycorrhizal Genomics Consortium"/>
            <person name="Kohler A."/>
            <person name="Kuo A."/>
            <person name="Nagy L.G."/>
            <person name="Floudas D."/>
            <person name="Copeland A."/>
            <person name="Barry K.W."/>
            <person name="Cichocki N."/>
            <person name="Veneault-Fourrey C."/>
            <person name="LaButti K."/>
            <person name="Lindquist E.A."/>
            <person name="Lipzen A."/>
            <person name="Lundell T."/>
            <person name="Morin E."/>
            <person name="Murat C."/>
            <person name="Riley R."/>
            <person name="Ohm R."/>
            <person name="Sun H."/>
            <person name="Tunlid A."/>
            <person name="Henrissat B."/>
            <person name="Grigoriev I.V."/>
            <person name="Hibbett D.S."/>
            <person name="Martin F."/>
        </authorList>
    </citation>
    <scope>NUCLEOTIDE SEQUENCE [LARGE SCALE GENOMIC DNA]</scope>
    <source>
        <strain evidence="2 3">SS14</strain>
    </source>
</reference>
<evidence type="ECO:0000313" key="3">
    <source>
        <dbReference type="Proteomes" id="UP000054279"/>
    </source>
</evidence>